<name>A0A372JGF7_9ACTN</name>
<feature type="non-terminal residue" evidence="2">
    <location>
        <position position="1"/>
    </location>
</feature>
<feature type="region of interest" description="Disordered" evidence="1">
    <location>
        <begin position="61"/>
        <end position="86"/>
    </location>
</feature>
<evidence type="ECO:0000313" key="2">
    <source>
        <dbReference type="EMBL" id="RFU39077.1"/>
    </source>
</evidence>
<gene>
    <name evidence="2" type="ORF">DZF91_24295</name>
</gene>
<dbReference type="Proteomes" id="UP000261811">
    <property type="component" value="Unassembled WGS sequence"/>
</dbReference>
<dbReference type="EMBL" id="QURH01000575">
    <property type="protein sequence ID" value="RFU39077.1"/>
    <property type="molecule type" value="Genomic_DNA"/>
</dbReference>
<keyword evidence="3" id="KW-1185">Reference proteome</keyword>
<comment type="caution">
    <text evidence="2">The sequence shown here is derived from an EMBL/GenBank/DDBJ whole genome shotgun (WGS) entry which is preliminary data.</text>
</comment>
<accession>A0A372JGF7</accession>
<organism evidence="2 3">
    <name type="scientific">Actinomadura logoneensis</name>
    <dbReference type="NCBI Taxonomy" id="2293572"/>
    <lineage>
        <taxon>Bacteria</taxon>
        <taxon>Bacillati</taxon>
        <taxon>Actinomycetota</taxon>
        <taxon>Actinomycetes</taxon>
        <taxon>Streptosporangiales</taxon>
        <taxon>Thermomonosporaceae</taxon>
        <taxon>Actinomadura</taxon>
    </lineage>
</organism>
<sequence>LRPAAGPARAARPHRRRYLAVGAASLFLGLGVASYAVGGEQDAPTVTPAFDRFAVEHALTSGDTPITDPLTDPGTLRTAVPSAPGP</sequence>
<reference evidence="2 3" key="1">
    <citation type="submission" date="2018-08" db="EMBL/GenBank/DDBJ databases">
        <title>Actinomadura jelena sp. nov., a novel Actinomycete isolated from soil in Chad.</title>
        <authorList>
            <person name="Shi L."/>
        </authorList>
    </citation>
    <scope>NUCLEOTIDE SEQUENCE [LARGE SCALE GENOMIC DNA]</scope>
    <source>
        <strain evidence="2 3">NEAU-G17</strain>
    </source>
</reference>
<evidence type="ECO:0000313" key="3">
    <source>
        <dbReference type="Proteomes" id="UP000261811"/>
    </source>
</evidence>
<dbReference type="AlphaFoldDB" id="A0A372JGF7"/>
<evidence type="ECO:0000256" key="1">
    <source>
        <dbReference type="SAM" id="MobiDB-lite"/>
    </source>
</evidence>
<protein>
    <submittedName>
        <fullName evidence="2">Uncharacterized protein</fullName>
    </submittedName>
</protein>
<proteinExistence type="predicted"/>